<evidence type="ECO:0000256" key="1">
    <source>
        <dbReference type="ARBA" id="ARBA00022737"/>
    </source>
</evidence>
<gene>
    <name evidence="2" type="ORF">CYY_000170</name>
</gene>
<dbReference type="InterPro" id="IPR008615">
    <property type="entry name" value="FNIP"/>
</dbReference>
<dbReference type="Pfam" id="PF05725">
    <property type="entry name" value="FNIP"/>
    <property type="match status" value="4"/>
</dbReference>
<dbReference type="InterPro" id="IPR051251">
    <property type="entry name" value="STK_FNIP-Repeat"/>
</dbReference>
<proteinExistence type="predicted"/>
<comment type="caution">
    <text evidence="2">The sequence shown here is derived from an EMBL/GenBank/DDBJ whole genome shotgun (WGS) entry which is preliminary data.</text>
</comment>
<keyword evidence="3" id="KW-1185">Reference proteome</keyword>
<protein>
    <recommendedName>
        <fullName evidence="4">FNIP repeat-containing protein</fullName>
    </recommendedName>
</protein>
<organism evidence="2 3">
    <name type="scientific">Polysphondylium violaceum</name>
    <dbReference type="NCBI Taxonomy" id="133409"/>
    <lineage>
        <taxon>Eukaryota</taxon>
        <taxon>Amoebozoa</taxon>
        <taxon>Evosea</taxon>
        <taxon>Eumycetozoa</taxon>
        <taxon>Dictyostelia</taxon>
        <taxon>Dictyosteliales</taxon>
        <taxon>Dictyosteliaceae</taxon>
        <taxon>Polysphondylium</taxon>
    </lineage>
</organism>
<reference evidence="2" key="1">
    <citation type="submission" date="2020-01" db="EMBL/GenBank/DDBJ databases">
        <title>Development of genomics and gene disruption for Polysphondylium violaceum indicates a role for the polyketide synthase stlB in stalk morphogenesis.</title>
        <authorList>
            <person name="Narita B."/>
            <person name="Kawabe Y."/>
            <person name="Kin K."/>
            <person name="Saito T."/>
            <person name="Gibbs R."/>
            <person name="Kuspa A."/>
            <person name="Muzny D."/>
            <person name="Queller D."/>
            <person name="Richards S."/>
            <person name="Strassman J."/>
            <person name="Sucgang R."/>
            <person name="Worley K."/>
            <person name="Schaap P."/>
        </authorList>
    </citation>
    <scope>NUCLEOTIDE SEQUENCE</scope>
    <source>
        <strain evidence="2">QSvi11</strain>
    </source>
</reference>
<dbReference type="EMBL" id="AJWJ01000003">
    <property type="protein sequence ID" value="KAF2078546.1"/>
    <property type="molecule type" value="Genomic_DNA"/>
</dbReference>
<evidence type="ECO:0008006" key="4">
    <source>
        <dbReference type="Google" id="ProtNLM"/>
    </source>
</evidence>
<name>A0A8J4Q2D8_9MYCE</name>
<evidence type="ECO:0000313" key="2">
    <source>
        <dbReference type="EMBL" id="KAF2078546.1"/>
    </source>
</evidence>
<dbReference type="PANTHER" id="PTHR32134">
    <property type="entry name" value="FNIP REPEAT-CONTAINING PROTEIN"/>
    <property type="match status" value="1"/>
</dbReference>
<keyword evidence="1" id="KW-0677">Repeat</keyword>
<dbReference type="Proteomes" id="UP000695562">
    <property type="component" value="Unassembled WGS sequence"/>
</dbReference>
<dbReference type="OrthoDB" id="22524at2759"/>
<accession>A0A8J4Q2D8</accession>
<sequence>MCIDIEIHNSISFTKWSFNKESRSNDCEPIYISDVKTREIKWNDTTNIQKYNSVLILYLFKYYQGDYDQTILSLIESLPKQIKVVKVHLYKTSQNPEKIIVRERLERSPQHIGNLLNKIKDVLGEKSETVELVVLKENEMDKQSYSENTKYTFKETNVLKEIPVVDSLVWDTKRRVPQVYQIPYGVKRITFIGINEPIPDVIPVSIRAVKFKQMNQCLSLFSFPYSVQYLSLDENFKQSIYDSRGVLHLPSSLSHLEITVDMDDPYHWLYELSTLPSKITHLKIHSLRETGTFKHILLIPSSVIALDVSDCLVKNIKLIDTDTYYHKNKDQHQHQDQPLSNLKSLKLPKNYKQIITNQSFPVGLETLDISNVQNIKDILDPSDLSFLLPCSLTSLTCSSPDMIPDHVRLNYLEYSIQPYVKKIVFKNTERQITRDKVPHSFIPRTSTLKPLPLLPIEEFETMAYCEDIIPPSPKVNIQQLNTMYVLSIPKSVEKLRITDFNQESFQKLKLPPNLTELETYYLEASVKIPKSLKSIKLLTCTYDPAIIPSSVTQLSIKVDENTISTLCRHNNNSPKYPPNGIIKIFSPHIIKSKSSLQTVLSYRDFKDCKNIGKNNMTAHASSQVPSFLKIWRNQYLQKKIYDYYYPTVITLSERNNENDINFITERFINVNLKLFNEYSVYRDRVPVVSNLDGFIFNAYGPKTHIPITPTIRYLETDYLVKIPDGPTHLKVSKGIKKSSMSGHELIPASVKHLHLAFQFIKYSMVPDTVYHLVIETADIVANAIPPSVQILEIKNSMKNNFTLDQYQDLIPSTVRTLILDEKDLRQEAFHNNSIPPCIANILSQAYHVYDSTRQTPLNTSVLIWPKNELILHGDIPFGVRRVIFGDEFNQFISQNSIPPSVTEINFGKHFDQCLSNIHLPISLKYLSFARFKRDLVKHSFPPLVSHLSINFVDGYPITNSIENLAESITHLDIKCDKLLYVPKFIKHLKVNTRYGGFGLNPFLNSIQSNQIISIYDKEEKESIDQGEQVEDPIPTDINNNNNNNNNCKKKVNIHLEFSSNFTQPILPGTLDHLNIKSITFGEWFNQALPIGSIPESVEKVIFSRESQFNQQLFRFENVTFLDLGFKFNLPLRKFMFPKTLKYLYLSECFNQPIKRNMLPKTLHSLYFGLKFNQPIQRDVLPRYLKVLSFGDEFKQKLSPGTIPNSVEQLSFGVNSILYPRSIPSSVRKLILKNPISTQTLIECVPNSVTELIIQEHKNEWTESVELEAKHLPQSLTILCIDHPKQTIYNIDHLPPTVTSLSLCNHLFKSKIPPSIIDLQLNGNFNKPIKHIIDY</sequence>
<evidence type="ECO:0000313" key="3">
    <source>
        <dbReference type="Proteomes" id="UP000695562"/>
    </source>
</evidence>
<dbReference type="PANTHER" id="PTHR32134:SF92">
    <property type="entry name" value="FNIP REPEAT-CONTAINING PROTEIN"/>
    <property type="match status" value="1"/>
</dbReference>